<evidence type="ECO:0000313" key="1">
    <source>
        <dbReference type="EMBL" id="MCF6137755.1"/>
    </source>
</evidence>
<dbReference type="RefSeq" id="WP_236333604.1">
    <property type="nucleotide sequence ID" value="NZ_JAKIJS010000001.1"/>
</dbReference>
<name>A0ABS9H277_9BACL</name>
<organism evidence="1 2">
    <name type="scientific">Pseudalkalibacillus berkeleyi</name>
    <dbReference type="NCBI Taxonomy" id="1069813"/>
    <lineage>
        <taxon>Bacteria</taxon>
        <taxon>Bacillati</taxon>
        <taxon>Bacillota</taxon>
        <taxon>Bacilli</taxon>
        <taxon>Bacillales</taxon>
        <taxon>Fictibacillaceae</taxon>
        <taxon>Pseudalkalibacillus</taxon>
    </lineage>
</organism>
<proteinExistence type="predicted"/>
<reference evidence="1 2" key="1">
    <citation type="submission" date="2022-01" db="EMBL/GenBank/DDBJ databases">
        <title>Alkalihalobacillus sp. EGI L200015, a novel bacterium isolated from a salt lake sediment.</title>
        <authorList>
            <person name="Gao L."/>
            <person name="Fang B.-Z."/>
            <person name="Li W.-J."/>
        </authorList>
    </citation>
    <scope>NUCLEOTIDE SEQUENCE [LARGE SCALE GENOMIC DNA]</scope>
    <source>
        <strain evidence="1 2">KCTC 12718</strain>
    </source>
</reference>
<evidence type="ECO:0000313" key="2">
    <source>
        <dbReference type="Proteomes" id="UP001649381"/>
    </source>
</evidence>
<dbReference type="Proteomes" id="UP001649381">
    <property type="component" value="Unassembled WGS sequence"/>
</dbReference>
<protein>
    <submittedName>
        <fullName evidence="1">Uncharacterized protein</fullName>
    </submittedName>
</protein>
<dbReference type="EMBL" id="JAKIJS010000001">
    <property type="protein sequence ID" value="MCF6137755.1"/>
    <property type="molecule type" value="Genomic_DNA"/>
</dbReference>
<sequence length="57" mass="6945">MEISKYKDEEEYQKSIDLINKVEEIQHLFEAFKSLLVSEKQEISEENFMEKKVKNNY</sequence>
<comment type="caution">
    <text evidence="1">The sequence shown here is derived from an EMBL/GenBank/DDBJ whole genome shotgun (WGS) entry which is preliminary data.</text>
</comment>
<keyword evidence="2" id="KW-1185">Reference proteome</keyword>
<accession>A0ABS9H277</accession>
<gene>
    <name evidence="1" type="ORF">L2716_08430</name>
</gene>